<dbReference type="EMBL" id="SZZP01000009">
    <property type="protein sequence ID" value="TKV80398.1"/>
    <property type="molecule type" value="Genomic_DNA"/>
</dbReference>
<dbReference type="AlphaFoldDB" id="A0A4U6S0M0"/>
<proteinExistence type="predicted"/>
<dbReference type="RefSeq" id="WP_137479179.1">
    <property type="nucleotide sequence ID" value="NZ_SZZP01000009.1"/>
</dbReference>
<evidence type="ECO:0000313" key="3">
    <source>
        <dbReference type="Proteomes" id="UP000305095"/>
    </source>
</evidence>
<organism evidence="2 3">
    <name type="scientific">Bradyrhizobium elkanii</name>
    <dbReference type="NCBI Taxonomy" id="29448"/>
    <lineage>
        <taxon>Bacteria</taxon>
        <taxon>Pseudomonadati</taxon>
        <taxon>Pseudomonadota</taxon>
        <taxon>Alphaproteobacteria</taxon>
        <taxon>Hyphomicrobiales</taxon>
        <taxon>Nitrobacteraceae</taxon>
        <taxon>Bradyrhizobium</taxon>
    </lineage>
</organism>
<evidence type="ECO:0000313" key="2">
    <source>
        <dbReference type="EMBL" id="TKV80398.1"/>
    </source>
</evidence>
<sequence>MDMKEASAMTEASGLTEEQDGTDRTSEAPRRQPYLSQDVSLRLGERLREVTVKAPLQSLFVAFLIGIWVARRS</sequence>
<name>A0A4U6S0M0_BRAEL</name>
<feature type="compositionally biased region" description="Basic and acidic residues" evidence="1">
    <location>
        <begin position="21"/>
        <end position="30"/>
    </location>
</feature>
<accession>A0A4U6S0M0</accession>
<gene>
    <name evidence="2" type="ORF">FDV58_16635</name>
</gene>
<reference evidence="2 3" key="1">
    <citation type="submission" date="2019-05" db="EMBL/GenBank/DDBJ databases">
        <title>Draft Genome of Bradyrhizobium elkanii strain SEMIA 938, Used in Commercial Inoculants for Lupinus spp. in Brazil.</title>
        <authorList>
            <person name="Hungria M."/>
            <person name="Delamuta J.R.M."/>
            <person name="Ribeiro R.A."/>
            <person name="Nogueira M.A."/>
        </authorList>
    </citation>
    <scope>NUCLEOTIDE SEQUENCE [LARGE SCALE GENOMIC DNA]</scope>
    <source>
        <strain evidence="2 3">Semia 938</strain>
    </source>
</reference>
<comment type="caution">
    <text evidence="2">The sequence shown here is derived from an EMBL/GenBank/DDBJ whole genome shotgun (WGS) entry which is preliminary data.</text>
</comment>
<evidence type="ECO:0000256" key="1">
    <source>
        <dbReference type="SAM" id="MobiDB-lite"/>
    </source>
</evidence>
<protein>
    <submittedName>
        <fullName evidence="2">Uncharacterized protein</fullName>
    </submittedName>
</protein>
<dbReference type="Proteomes" id="UP000305095">
    <property type="component" value="Unassembled WGS sequence"/>
</dbReference>
<feature type="region of interest" description="Disordered" evidence="1">
    <location>
        <begin position="1"/>
        <end position="35"/>
    </location>
</feature>